<organism evidence="1 2">
    <name type="scientific">Prochlorococcus marinus CUG1433</name>
    <dbReference type="NCBI Taxonomy" id="2774506"/>
    <lineage>
        <taxon>Bacteria</taxon>
        <taxon>Bacillati</taxon>
        <taxon>Cyanobacteriota</taxon>
        <taxon>Cyanophyceae</taxon>
        <taxon>Synechococcales</taxon>
        <taxon>Prochlorococcaceae</taxon>
        <taxon>Prochlorococcus</taxon>
    </lineage>
</organism>
<reference evidence="1" key="1">
    <citation type="journal article" date="2021" name="Front. Mar. Sci.">
        <title>Genomes of Diverse Isolates of Prochlorococcus High-Light-Adapted Clade II in the Western Pacific Ocean.</title>
        <authorList>
            <person name="Yan W."/>
            <person name="Feng X."/>
            <person name="Zhang W."/>
            <person name="Nawaz M.Z."/>
            <person name="Luo T."/>
            <person name="Zhang R."/>
            <person name="Jiao N."/>
        </authorList>
    </citation>
    <scope>NUCLEOTIDE SEQUENCE</scope>
    <source>
        <strain evidence="1">CUG1433</strain>
    </source>
</reference>
<dbReference type="Proteomes" id="UP000668060">
    <property type="component" value="Unassembled WGS sequence"/>
</dbReference>
<evidence type="ECO:0000313" key="2">
    <source>
        <dbReference type="Proteomes" id="UP000668060"/>
    </source>
</evidence>
<accession>A0A9D9BVM1</accession>
<protein>
    <submittedName>
        <fullName evidence="1">Phosphoenolpyruvate carboxykinase</fullName>
    </submittedName>
</protein>
<proteinExistence type="predicted"/>
<evidence type="ECO:0000313" key="1">
    <source>
        <dbReference type="EMBL" id="MBO6970941.1"/>
    </source>
</evidence>
<name>A0A9D9BVM1_PROMR</name>
<sequence>MNKNSVKTIGINDEPRKDSYLVYVNQANGLKGILNGDFDEWSNFDSWESISVQQWIFSRALEVFRGMKIDIKCDCCEHNDLIPNDFKSIKKEKCFGKKSAYMIEKVVDEIVLAKARRESDGTYSA</sequence>
<dbReference type="EMBL" id="JAEPLN010000001">
    <property type="protein sequence ID" value="MBO6970941.1"/>
    <property type="molecule type" value="Genomic_DNA"/>
</dbReference>
<dbReference type="AlphaFoldDB" id="A0A9D9BVM1"/>
<comment type="caution">
    <text evidence="1">The sequence shown here is derived from an EMBL/GenBank/DDBJ whole genome shotgun (WGS) entry which is preliminary data.</text>
</comment>
<gene>
    <name evidence="1" type="ORF">JJ842_03300</name>
</gene>